<name>A0A2A8LWD1_BACCE</name>
<feature type="transmembrane region" description="Helical" evidence="1">
    <location>
        <begin position="32"/>
        <end position="49"/>
    </location>
</feature>
<gene>
    <name evidence="2" type="ORF">CN491_02030</name>
</gene>
<keyword evidence="1" id="KW-0812">Transmembrane</keyword>
<sequence>MMQCIPCSVGRVNILLISIWIPMRMHLNRSSFNELLFFLIVNAYVYVMVT</sequence>
<proteinExistence type="predicted"/>
<accession>A0A2A8LWD1</accession>
<dbReference type="EMBL" id="NTZF01000002">
    <property type="protein sequence ID" value="PES99738.1"/>
    <property type="molecule type" value="Genomic_DNA"/>
</dbReference>
<evidence type="ECO:0000313" key="3">
    <source>
        <dbReference type="Proteomes" id="UP000220900"/>
    </source>
</evidence>
<reference evidence="2 3" key="1">
    <citation type="submission" date="2017-09" db="EMBL/GenBank/DDBJ databases">
        <title>Large-scale bioinformatics analysis of Bacillus genomes uncovers conserved roles of natural products in bacterial physiology.</title>
        <authorList>
            <consortium name="Agbiome Team Llc"/>
            <person name="Bleich R.M."/>
            <person name="Grubbs K.J."/>
            <person name="Santa Maria K.C."/>
            <person name="Allen S.E."/>
            <person name="Farag S."/>
            <person name="Shank E.A."/>
            <person name="Bowers A."/>
        </authorList>
    </citation>
    <scope>NUCLEOTIDE SEQUENCE [LARGE SCALE GENOMIC DNA]</scope>
    <source>
        <strain evidence="2 3">AFS002368</strain>
    </source>
</reference>
<evidence type="ECO:0000256" key="1">
    <source>
        <dbReference type="SAM" id="Phobius"/>
    </source>
</evidence>
<organism evidence="2 3">
    <name type="scientific">Bacillus cereus</name>
    <dbReference type="NCBI Taxonomy" id="1396"/>
    <lineage>
        <taxon>Bacteria</taxon>
        <taxon>Bacillati</taxon>
        <taxon>Bacillota</taxon>
        <taxon>Bacilli</taxon>
        <taxon>Bacillales</taxon>
        <taxon>Bacillaceae</taxon>
        <taxon>Bacillus</taxon>
        <taxon>Bacillus cereus group</taxon>
    </lineage>
</organism>
<comment type="caution">
    <text evidence="2">The sequence shown here is derived from an EMBL/GenBank/DDBJ whole genome shotgun (WGS) entry which is preliminary data.</text>
</comment>
<keyword evidence="1" id="KW-0472">Membrane</keyword>
<evidence type="ECO:0000313" key="2">
    <source>
        <dbReference type="EMBL" id="PES99738.1"/>
    </source>
</evidence>
<protein>
    <submittedName>
        <fullName evidence="2">Uncharacterized protein</fullName>
    </submittedName>
</protein>
<keyword evidence="1" id="KW-1133">Transmembrane helix</keyword>
<dbReference type="Proteomes" id="UP000220900">
    <property type="component" value="Unassembled WGS sequence"/>
</dbReference>
<dbReference type="AlphaFoldDB" id="A0A2A8LWD1"/>